<sequence length="233" mass="25909">MPDYELYYWSVPFRGQFVRAILAHAGKTWTEHGDDAIARLMEETPAQMPVPFMGPPLLVDTKADFAIAEMPAIILYLGETLDLMPDTPALRALTMKIVNDANDVIDDITLDGGRLMWTRERWRDFVPRLEKWMSLWEETGRRHGLQAESGFLLGGELPGVADVVTTTLWSTMTARFEAIGAILEQTAPMTAALTRRVAALPPLARLAAKARKDYGDAYCGGQIEASLRKVVDS</sequence>
<comment type="caution">
    <text evidence="3">The sequence shown here is derived from an EMBL/GenBank/DDBJ whole genome shotgun (WGS) entry which is preliminary data.</text>
</comment>
<dbReference type="SUPFAM" id="SSF52833">
    <property type="entry name" value="Thioredoxin-like"/>
    <property type="match status" value="1"/>
</dbReference>
<proteinExistence type="predicted"/>
<evidence type="ECO:0000313" key="3">
    <source>
        <dbReference type="EMBL" id="MCW6536472.1"/>
    </source>
</evidence>
<dbReference type="Gene3D" id="1.20.1050.10">
    <property type="match status" value="1"/>
</dbReference>
<dbReference type="EMBL" id="JANFAV010000013">
    <property type="protein sequence ID" value="MCW6536472.1"/>
    <property type="molecule type" value="Genomic_DNA"/>
</dbReference>
<dbReference type="PROSITE" id="PS50405">
    <property type="entry name" value="GST_CTER"/>
    <property type="match status" value="1"/>
</dbReference>
<evidence type="ECO:0000259" key="2">
    <source>
        <dbReference type="PROSITE" id="PS50405"/>
    </source>
</evidence>
<gene>
    <name evidence="3" type="ORF">NEE01_16970</name>
</gene>
<dbReference type="InterPro" id="IPR004045">
    <property type="entry name" value="Glutathione_S-Trfase_N"/>
</dbReference>
<dbReference type="Pfam" id="PF22119">
    <property type="entry name" value="GST_C_8"/>
    <property type="match status" value="1"/>
</dbReference>
<dbReference type="InterPro" id="IPR054761">
    <property type="entry name" value="GST_C_proteobact"/>
</dbReference>
<dbReference type="AlphaFoldDB" id="A0AA41ZBV2"/>
<dbReference type="PROSITE" id="PS50404">
    <property type="entry name" value="GST_NTER"/>
    <property type="match status" value="1"/>
</dbReference>
<dbReference type="SUPFAM" id="SSF47616">
    <property type="entry name" value="GST C-terminal domain-like"/>
    <property type="match status" value="1"/>
</dbReference>
<dbReference type="RefSeq" id="WP_265270024.1">
    <property type="nucleotide sequence ID" value="NZ_JANFAV010000013.1"/>
</dbReference>
<dbReference type="Proteomes" id="UP001165565">
    <property type="component" value="Unassembled WGS sequence"/>
</dbReference>
<dbReference type="InterPro" id="IPR010987">
    <property type="entry name" value="Glutathione-S-Trfase_C-like"/>
</dbReference>
<dbReference type="Gene3D" id="3.40.30.10">
    <property type="entry name" value="Glutaredoxin"/>
    <property type="match status" value="1"/>
</dbReference>
<evidence type="ECO:0000259" key="1">
    <source>
        <dbReference type="PROSITE" id="PS50404"/>
    </source>
</evidence>
<dbReference type="InterPro" id="IPR036249">
    <property type="entry name" value="Thioredoxin-like_sf"/>
</dbReference>
<evidence type="ECO:0000313" key="4">
    <source>
        <dbReference type="Proteomes" id="UP001165565"/>
    </source>
</evidence>
<protein>
    <submittedName>
        <fullName evidence="3">Glutathione S-transferase</fullName>
    </submittedName>
</protein>
<dbReference type="InterPro" id="IPR036282">
    <property type="entry name" value="Glutathione-S-Trfase_C_sf"/>
</dbReference>
<accession>A0AA41ZBV2</accession>
<feature type="domain" description="GST N-terminal" evidence="1">
    <location>
        <begin position="2"/>
        <end position="85"/>
    </location>
</feature>
<feature type="domain" description="GST C-terminal" evidence="2">
    <location>
        <begin position="87"/>
        <end position="216"/>
    </location>
</feature>
<name>A0AA41ZBV2_9SPHN</name>
<reference evidence="3" key="1">
    <citation type="submission" date="2022-06" db="EMBL/GenBank/DDBJ databases">
        <title>Sphingomonas sp. nov. isolated from rhizosphere soil of tomato.</title>
        <authorList>
            <person name="Dong H."/>
            <person name="Gao R."/>
        </authorList>
    </citation>
    <scope>NUCLEOTIDE SEQUENCE</scope>
    <source>
        <strain evidence="3">MMSM24</strain>
    </source>
</reference>
<organism evidence="3 4">
    <name type="scientific">Sphingomonas lycopersici</name>
    <dbReference type="NCBI Taxonomy" id="2951807"/>
    <lineage>
        <taxon>Bacteria</taxon>
        <taxon>Pseudomonadati</taxon>
        <taxon>Pseudomonadota</taxon>
        <taxon>Alphaproteobacteria</taxon>
        <taxon>Sphingomonadales</taxon>
        <taxon>Sphingomonadaceae</taxon>
        <taxon>Sphingomonas</taxon>
    </lineage>
</organism>
<keyword evidence="4" id="KW-1185">Reference proteome</keyword>